<evidence type="ECO:0000256" key="4">
    <source>
        <dbReference type="ARBA" id="ARBA00022801"/>
    </source>
</evidence>
<comment type="catalytic activity">
    <reaction evidence="10">
        <text>Hydrolysis of Ala-|-Gly bond in repressor LexA.</text>
        <dbReference type="EC" id="3.4.21.88"/>
    </reaction>
</comment>
<dbReference type="GO" id="GO:0009432">
    <property type="term" value="P:SOS response"/>
    <property type="evidence" value="ECO:0007669"/>
    <property type="project" value="UniProtKB-UniRule"/>
</dbReference>
<dbReference type="InterPro" id="IPR036390">
    <property type="entry name" value="WH_DNA-bd_sf"/>
</dbReference>
<dbReference type="InterPro" id="IPR006199">
    <property type="entry name" value="LexA_DNA-bd_dom"/>
</dbReference>
<keyword evidence="10" id="KW-0068">Autocatalytic cleavage</keyword>
<keyword evidence="4 10" id="KW-0378">Hydrolase</keyword>
<dbReference type="EC" id="3.4.21.88" evidence="10"/>
<keyword evidence="7 10" id="KW-0804">Transcription</keyword>
<feature type="domain" description="Peptidase S24/S26A/S26B/S26C" evidence="11">
    <location>
        <begin position="84"/>
        <end position="199"/>
    </location>
</feature>
<dbReference type="GO" id="GO:0006260">
    <property type="term" value="P:DNA replication"/>
    <property type="evidence" value="ECO:0007669"/>
    <property type="project" value="UniProtKB-UniRule"/>
</dbReference>
<keyword evidence="5 10" id="KW-0805">Transcription regulation</keyword>
<dbReference type="InterPro" id="IPR039418">
    <property type="entry name" value="LexA-like"/>
</dbReference>
<evidence type="ECO:0000256" key="7">
    <source>
        <dbReference type="ARBA" id="ARBA00023163"/>
    </source>
</evidence>
<dbReference type="GO" id="GO:0004252">
    <property type="term" value="F:serine-type endopeptidase activity"/>
    <property type="evidence" value="ECO:0007669"/>
    <property type="project" value="UniProtKB-UniRule"/>
</dbReference>
<feature type="active site" description="For autocatalytic cleavage activity" evidence="10">
    <location>
        <position position="126"/>
    </location>
</feature>
<dbReference type="Gene3D" id="1.10.10.10">
    <property type="entry name" value="Winged helix-like DNA-binding domain superfamily/Winged helix DNA-binding domain"/>
    <property type="match status" value="1"/>
</dbReference>
<proteinExistence type="inferred from homology"/>
<dbReference type="InterPro" id="IPR015927">
    <property type="entry name" value="Peptidase_S24_S26A/B/C"/>
</dbReference>
<dbReference type="Gene3D" id="2.10.109.10">
    <property type="entry name" value="Umud Fragment, subunit A"/>
    <property type="match status" value="1"/>
</dbReference>
<evidence type="ECO:0000259" key="11">
    <source>
        <dbReference type="Pfam" id="PF00717"/>
    </source>
</evidence>
<keyword evidence="9 10" id="KW-0742">SOS response</keyword>
<name>A0A2A4SVZ7_9DELT</name>
<feature type="domain" description="LexA repressor DNA-binding" evidence="12">
    <location>
        <begin position="2"/>
        <end position="54"/>
    </location>
</feature>
<gene>
    <name evidence="10" type="primary">lexA</name>
    <name evidence="13" type="ORF">COB67_10715</name>
</gene>
<dbReference type="Proteomes" id="UP000218113">
    <property type="component" value="Unassembled WGS sequence"/>
</dbReference>
<evidence type="ECO:0000256" key="9">
    <source>
        <dbReference type="ARBA" id="ARBA00023236"/>
    </source>
</evidence>
<dbReference type="InterPro" id="IPR050077">
    <property type="entry name" value="LexA_repressor"/>
</dbReference>
<comment type="subunit">
    <text evidence="10">Homodimer.</text>
</comment>
<dbReference type="Pfam" id="PF01726">
    <property type="entry name" value="LexA_DNA_bind"/>
    <property type="match status" value="1"/>
</dbReference>
<sequence>MLDYIKEYIEDHRYSPSVRDIAAHFSLASAGGVHKHLKNLEQKGYISTGKKISRSIRVLEENQVPVLPFGIRGAQTDMRLVELPLRGRVAAGAPIDYRLDNEFIPFPASMVKQPEKTYVLQVRGNSMIEDCICDGDYVLVENRNTADNGEMVIAMLNYQEATLKKVFFEGKQVRLQPANYTMEPIYVSAEDLTIQGVVVGILRKY</sequence>
<comment type="function">
    <text evidence="10">Represses a number of genes involved in the response to DNA damage (SOS response), including recA and lexA. In the presence of single-stranded DNA, RecA interacts with LexA causing an autocatalytic cleavage which disrupts the DNA-binding part of LexA, leading to derepression of the SOS regulon and eventually DNA repair.</text>
</comment>
<dbReference type="GO" id="GO:0003677">
    <property type="term" value="F:DNA binding"/>
    <property type="evidence" value="ECO:0007669"/>
    <property type="project" value="UniProtKB-UniRule"/>
</dbReference>
<evidence type="ECO:0000256" key="3">
    <source>
        <dbReference type="ARBA" id="ARBA00022763"/>
    </source>
</evidence>
<dbReference type="InterPro" id="IPR006200">
    <property type="entry name" value="LexA"/>
</dbReference>
<keyword evidence="8 10" id="KW-0234">DNA repair</keyword>
<comment type="caution">
    <text evidence="13">The sequence shown here is derived from an EMBL/GenBank/DDBJ whole genome shotgun (WGS) entry which is preliminary data.</text>
</comment>
<feature type="DNA-binding region" description="H-T-H motif" evidence="10">
    <location>
        <begin position="18"/>
        <end position="38"/>
    </location>
</feature>
<evidence type="ECO:0000256" key="1">
    <source>
        <dbReference type="ARBA" id="ARBA00022491"/>
    </source>
</evidence>
<evidence type="ECO:0000313" key="13">
    <source>
        <dbReference type="EMBL" id="PCI25304.1"/>
    </source>
</evidence>
<feature type="active site" description="For autocatalytic cleavage activity" evidence="10">
    <location>
        <position position="164"/>
    </location>
</feature>
<dbReference type="InterPro" id="IPR036286">
    <property type="entry name" value="LexA/Signal_pep-like_sf"/>
</dbReference>
<dbReference type="HAMAP" id="MF_00015">
    <property type="entry name" value="LexA"/>
    <property type="match status" value="1"/>
</dbReference>
<dbReference type="PANTHER" id="PTHR33516">
    <property type="entry name" value="LEXA REPRESSOR"/>
    <property type="match status" value="1"/>
</dbReference>
<feature type="site" description="Cleavage; by autolysis" evidence="10">
    <location>
        <begin position="91"/>
        <end position="92"/>
    </location>
</feature>
<dbReference type="GO" id="GO:0006508">
    <property type="term" value="P:proteolysis"/>
    <property type="evidence" value="ECO:0007669"/>
    <property type="project" value="InterPro"/>
</dbReference>
<protein>
    <recommendedName>
        <fullName evidence="10">LexA repressor</fullName>
        <ecNumber evidence="10">3.4.21.88</ecNumber>
    </recommendedName>
</protein>
<dbReference type="Pfam" id="PF00717">
    <property type="entry name" value="Peptidase_S24"/>
    <property type="match status" value="1"/>
</dbReference>
<evidence type="ECO:0000256" key="6">
    <source>
        <dbReference type="ARBA" id="ARBA00023125"/>
    </source>
</evidence>
<dbReference type="CDD" id="cd06529">
    <property type="entry name" value="S24_LexA-like"/>
    <property type="match status" value="1"/>
</dbReference>
<dbReference type="InterPro" id="IPR036388">
    <property type="entry name" value="WH-like_DNA-bd_sf"/>
</dbReference>
<dbReference type="SUPFAM" id="SSF46785">
    <property type="entry name" value="Winged helix' DNA-binding domain"/>
    <property type="match status" value="1"/>
</dbReference>
<keyword evidence="1 10" id="KW-0678">Repressor</keyword>
<evidence type="ECO:0000313" key="14">
    <source>
        <dbReference type="Proteomes" id="UP000218113"/>
    </source>
</evidence>
<dbReference type="SUPFAM" id="SSF51306">
    <property type="entry name" value="LexA/Signal peptidase"/>
    <property type="match status" value="1"/>
</dbReference>
<reference evidence="14" key="1">
    <citation type="submission" date="2017-08" db="EMBL/GenBank/DDBJ databases">
        <title>A dynamic microbial community with high functional redundancy inhabits the cold, oxic subseafloor aquifer.</title>
        <authorList>
            <person name="Tully B.J."/>
            <person name="Wheat C.G."/>
            <person name="Glazer B.T."/>
            <person name="Huber J.A."/>
        </authorList>
    </citation>
    <scope>NUCLEOTIDE SEQUENCE [LARGE SCALE GENOMIC DNA]</scope>
</reference>
<dbReference type="EMBL" id="NVSR01000114">
    <property type="protein sequence ID" value="PCI25304.1"/>
    <property type="molecule type" value="Genomic_DNA"/>
</dbReference>
<organism evidence="13 14">
    <name type="scientific">SAR324 cluster bacterium</name>
    <dbReference type="NCBI Taxonomy" id="2024889"/>
    <lineage>
        <taxon>Bacteria</taxon>
        <taxon>Deltaproteobacteria</taxon>
        <taxon>SAR324 cluster</taxon>
    </lineage>
</organism>
<dbReference type="GO" id="GO:0006281">
    <property type="term" value="P:DNA repair"/>
    <property type="evidence" value="ECO:0007669"/>
    <property type="project" value="UniProtKB-UniRule"/>
</dbReference>
<dbReference type="PANTHER" id="PTHR33516:SF2">
    <property type="entry name" value="LEXA REPRESSOR-RELATED"/>
    <property type="match status" value="1"/>
</dbReference>
<evidence type="ECO:0000256" key="2">
    <source>
        <dbReference type="ARBA" id="ARBA00022705"/>
    </source>
</evidence>
<evidence type="ECO:0000256" key="8">
    <source>
        <dbReference type="ARBA" id="ARBA00023204"/>
    </source>
</evidence>
<dbReference type="GO" id="GO:0045892">
    <property type="term" value="P:negative regulation of DNA-templated transcription"/>
    <property type="evidence" value="ECO:0007669"/>
    <property type="project" value="UniProtKB-UniRule"/>
</dbReference>
<evidence type="ECO:0000256" key="10">
    <source>
        <dbReference type="HAMAP-Rule" id="MF_00015"/>
    </source>
</evidence>
<evidence type="ECO:0000256" key="5">
    <source>
        <dbReference type="ARBA" id="ARBA00023015"/>
    </source>
</evidence>
<dbReference type="AlphaFoldDB" id="A0A2A4SVZ7"/>
<keyword evidence="3 10" id="KW-0227">DNA damage</keyword>
<dbReference type="NCBIfam" id="TIGR00498">
    <property type="entry name" value="lexA"/>
    <property type="match status" value="1"/>
</dbReference>
<comment type="similarity">
    <text evidence="10">Belongs to the peptidase S24 family.</text>
</comment>
<evidence type="ECO:0000259" key="12">
    <source>
        <dbReference type="Pfam" id="PF01726"/>
    </source>
</evidence>
<keyword evidence="2 10" id="KW-0235">DNA replication</keyword>
<accession>A0A2A4SVZ7</accession>
<keyword evidence="6 10" id="KW-0238">DNA-binding</keyword>